<proteinExistence type="predicted"/>
<evidence type="ECO:0000256" key="1">
    <source>
        <dbReference type="SAM" id="MobiDB-lite"/>
    </source>
</evidence>
<evidence type="ECO:0008006" key="4">
    <source>
        <dbReference type="Google" id="ProtNLM"/>
    </source>
</evidence>
<name>A0ABP0F1Q5_CLALP</name>
<reference evidence="2 3" key="1">
    <citation type="submission" date="2024-02" db="EMBL/GenBank/DDBJ databases">
        <authorList>
            <person name="Daric V."/>
            <person name="Darras S."/>
        </authorList>
    </citation>
    <scope>NUCLEOTIDE SEQUENCE [LARGE SCALE GENOMIC DNA]</scope>
</reference>
<accession>A0ABP0F1Q5</accession>
<dbReference type="EMBL" id="CAWYQH010000001">
    <property type="protein sequence ID" value="CAK8671868.1"/>
    <property type="molecule type" value="Genomic_DNA"/>
</dbReference>
<dbReference type="Proteomes" id="UP001642483">
    <property type="component" value="Unassembled WGS sequence"/>
</dbReference>
<gene>
    <name evidence="2" type="ORF">CVLEPA_LOCUS900</name>
</gene>
<feature type="region of interest" description="Disordered" evidence="1">
    <location>
        <begin position="1"/>
        <end position="26"/>
    </location>
</feature>
<sequence length="215" mass="25004">MDRYYRGYNPRPPEFPRVQNGPQRNNRSQRIIFSREELFLPSISPNPYGHQELHQVNANQALLQELLEKRCQAKQFYQDEMDEAYFDFIEERRLHFNHLRVKQQALNWIAKAYSWQIAEDYHRIKCGLENDINYHYRKVQERNQRNKNWESRNIYENHPTKTPSTLSVVKSGASGALAGAEIGAEIGCWIGNPVVGMVIGGAVGGLWKVAKKMGK</sequence>
<organism evidence="2 3">
    <name type="scientific">Clavelina lepadiformis</name>
    <name type="common">Light-bulb sea squirt</name>
    <name type="synonym">Ascidia lepadiformis</name>
    <dbReference type="NCBI Taxonomy" id="159417"/>
    <lineage>
        <taxon>Eukaryota</taxon>
        <taxon>Metazoa</taxon>
        <taxon>Chordata</taxon>
        <taxon>Tunicata</taxon>
        <taxon>Ascidiacea</taxon>
        <taxon>Aplousobranchia</taxon>
        <taxon>Clavelinidae</taxon>
        <taxon>Clavelina</taxon>
    </lineage>
</organism>
<keyword evidence="3" id="KW-1185">Reference proteome</keyword>
<evidence type="ECO:0000313" key="2">
    <source>
        <dbReference type="EMBL" id="CAK8671868.1"/>
    </source>
</evidence>
<protein>
    <recommendedName>
        <fullName evidence="4">Glycine zipper family protein</fullName>
    </recommendedName>
</protein>
<evidence type="ECO:0000313" key="3">
    <source>
        <dbReference type="Proteomes" id="UP001642483"/>
    </source>
</evidence>
<comment type="caution">
    <text evidence="2">The sequence shown here is derived from an EMBL/GenBank/DDBJ whole genome shotgun (WGS) entry which is preliminary data.</text>
</comment>